<feature type="binding site" evidence="5">
    <location>
        <position position="509"/>
    </location>
    <ligand>
        <name>Zn(2+)</name>
        <dbReference type="ChEBI" id="CHEBI:29105"/>
        <label>2</label>
    </ligand>
</feature>
<evidence type="ECO:0000256" key="3">
    <source>
        <dbReference type="PIRSR" id="PIRSR623088-1"/>
    </source>
</evidence>
<feature type="transmembrane region" description="Helical" evidence="7">
    <location>
        <begin position="76"/>
        <end position="98"/>
    </location>
</feature>
<feature type="binding site" evidence="5">
    <location>
        <position position="472"/>
    </location>
    <ligand>
        <name>Zn(2+)</name>
        <dbReference type="ChEBI" id="CHEBI:29105"/>
        <label>1</label>
    </ligand>
</feature>
<name>A0A1R2CY13_9CILI</name>
<dbReference type="SUPFAM" id="SSF109604">
    <property type="entry name" value="HD-domain/PDEase-like"/>
    <property type="match status" value="1"/>
</dbReference>
<feature type="binding site" evidence="4">
    <location>
        <position position="621"/>
    </location>
    <ligand>
        <name>AMP</name>
        <dbReference type="ChEBI" id="CHEBI:456215"/>
    </ligand>
</feature>
<reference evidence="9 10" key="1">
    <citation type="submission" date="2016-11" db="EMBL/GenBank/DDBJ databases">
        <title>The macronuclear genome of Stentor coeruleus: a giant cell with tiny introns.</title>
        <authorList>
            <person name="Slabodnick M."/>
            <person name="Ruby J.G."/>
            <person name="Reiff S.B."/>
            <person name="Swart E.C."/>
            <person name="Gosai S."/>
            <person name="Prabakaran S."/>
            <person name="Witkowska E."/>
            <person name="Larue G.E."/>
            <person name="Fisher S."/>
            <person name="Freeman R.M."/>
            <person name="Gunawardena J."/>
            <person name="Chu W."/>
            <person name="Stover N.A."/>
            <person name="Gregory B.D."/>
            <person name="Nowacki M."/>
            <person name="Derisi J."/>
            <person name="Roy S.W."/>
            <person name="Marshall W.F."/>
            <person name="Sood P."/>
        </authorList>
    </citation>
    <scope>NUCLEOTIDE SEQUENCE [LARGE SCALE GENOMIC DNA]</scope>
    <source>
        <strain evidence="9">WM001</strain>
    </source>
</reference>
<feature type="binding site" evidence="5">
    <location>
        <position position="508"/>
    </location>
    <ligand>
        <name>Zn(2+)</name>
        <dbReference type="ChEBI" id="CHEBI:29105"/>
        <label>1</label>
    </ligand>
</feature>
<dbReference type="OrthoDB" id="68317at2759"/>
<feature type="transmembrane region" description="Helical" evidence="7">
    <location>
        <begin position="142"/>
        <end position="162"/>
    </location>
</feature>
<dbReference type="GO" id="GO:0007165">
    <property type="term" value="P:signal transduction"/>
    <property type="evidence" value="ECO:0007669"/>
    <property type="project" value="InterPro"/>
</dbReference>
<comment type="cofactor">
    <cofactor evidence="6">
        <name>a divalent metal cation</name>
        <dbReference type="ChEBI" id="CHEBI:60240"/>
    </cofactor>
    <text evidence="6">Binds 2 divalent metal cations per subunit. Site 1 may preferentially bind zinc ions, while site 2 has a preference for magnesium and/or manganese ions.</text>
</comment>
<accession>A0A1R2CY13</accession>
<evidence type="ECO:0000256" key="2">
    <source>
        <dbReference type="ARBA" id="ARBA00022801"/>
    </source>
</evidence>
<dbReference type="InterPro" id="IPR036971">
    <property type="entry name" value="PDEase_catalytic_dom_sf"/>
</dbReference>
<keyword evidence="7" id="KW-0472">Membrane</keyword>
<keyword evidence="7" id="KW-1133">Transmembrane helix</keyword>
<comment type="similarity">
    <text evidence="6">Belongs to the cyclic nucleotide phosphodiesterase family.</text>
</comment>
<dbReference type="SMART" id="SM00471">
    <property type="entry name" value="HDc"/>
    <property type="match status" value="1"/>
</dbReference>
<dbReference type="PROSITE" id="PS51845">
    <property type="entry name" value="PDEASE_I_2"/>
    <property type="match status" value="1"/>
</dbReference>
<evidence type="ECO:0000256" key="1">
    <source>
        <dbReference type="ARBA" id="ARBA00022723"/>
    </source>
</evidence>
<proteinExistence type="inferred from homology"/>
<feature type="transmembrane region" description="Helical" evidence="7">
    <location>
        <begin position="110"/>
        <end position="130"/>
    </location>
</feature>
<dbReference type="InterPro" id="IPR002073">
    <property type="entry name" value="PDEase_catalytic_dom"/>
</dbReference>
<organism evidence="9 10">
    <name type="scientific">Stentor coeruleus</name>
    <dbReference type="NCBI Taxonomy" id="5963"/>
    <lineage>
        <taxon>Eukaryota</taxon>
        <taxon>Sar</taxon>
        <taxon>Alveolata</taxon>
        <taxon>Ciliophora</taxon>
        <taxon>Postciliodesmatophora</taxon>
        <taxon>Heterotrichea</taxon>
        <taxon>Heterotrichida</taxon>
        <taxon>Stentoridae</taxon>
        <taxon>Stentor</taxon>
    </lineage>
</organism>
<dbReference type="Gene3D" id="1.10.1300.10">
    <property type="entry name" value="3'5'-cyclic nucleotide phosphodiesterase, catalytic domain"/>
    <property type="match status" value="1"/>
</dbReference>
<keyword evidence="7" id="KW-0812">Transmembrane</keyword>
<dbReference type="PRINTS" id="PR00387">
    <property type="entry name" value="PDIESTERASE1"/>
</dbReference>
<feature type="domain" description="PDEase" evidence="8">
    <location>
        <begin position="382"/>
        <end position="718"/>
    </location>
</feature>
<dbReference type="AlphaFoldDB" id="A0A1R2CY13"/>
<evidence type="ECO:0000313" key="9">
    <source>
        <dbReference type="EMBL" id="OMJ93889.1"/>
    </source>
</evidence>
<keyword evidence="2 6" id="KW-0378">Hydrolase</keyword>
<feature type="binding site" evidence="5">
    <location>
        <position position="509"/>
    </location>
    <ligand>
        <name>Zn(2+)</name>
        <dbReference type="ChEBI" id="CHEBI:29105"/>
        <label>1</label>
    </ligand>
</feature>
<protein>
    <recommendedName>
        <fullName evidence="6">Phosphodiesterase</fullName>
        <ecNumber evidence="6">3.1.4.-</ecNumber>
    </recommendedName>
</protein>
<comment type="caution">
    <text evidence="9">The sequence shown here is derived from an EMBL/GenBank/DDBJ whole genome shotgun (WGS) entry which is preliminary data.</text>
</comment>
<dbReference type="PROSITE" id="PS00126">
    <property type="entry name" value="PDEASE_I_1"/>
    <property type="match status" value="1"/>
</dbReference>
<keyword evidence="1 5" id="KW-0479">Metal-binding</keyword>
<evidence type="ECO:0000256" key="7">
    <source>
        <dbReference type="SAM" id="Phobius"/>
    </source>
</evidence>
<evidence type="ECO:0000256" key="4">
    <source>
        <dbReference type="PIRSR" id="PIRSR623088-2"/>
    </source>
</evidence>
<dbReference type="InterPro" id="IPR023174">
    <property type="entry name" value="PDEase_CS"/>
</dbReference>
<dbReference type="CDD" id="cd00077">
    <property type="entry name" value="HDc"/>
    <property type="match status" value="1"/>
</dbReference>
<feature type="transmembrane region" description="Helical" evidence="7">
    <location>
        <begin position="197"/>
        <end position="217"/>
    </location>
</feature>
<dbReference type="GO" id="GO:0046872">
    <property type="term" value="F:metal ion binding"/>
    <property type="evidence" value="ECO:0007669"/>
    <property type="project" value="UniProtKB-KW"/>
</dbReference>
<sequence length="742" mass="85534">MKKASVKVQEVTCNRTPIEKSCISLNFNNEKHENLYNNVNLNIIKLVQNNLNQKLMKTLYQDPQTKSISNEYKNNLIYYYVFILSYLISLGAFAFLLHNINYLSKTHLEIHITCLSIIGFISILTLILLFKSQKVLLNSRNAFLIIASCLNFYLILADERILHKFTGENLSEKQLPLSLGLICTIVLSRIILFDYFFYIFILGTPTLIIFFSSHLAISGYSSYSIFSEGSLITLFISLQMIECYRADFRIKQIFYRREQEAVEDSSKLTKKDSLPIPGINTEVENILVKCNTITKNLKHISQVVIYKDLKRLLKKSLTNIDKIKRKVAHGGFETGRVELSPALDDDDRVYITQNFLGLNSTNNLNQQRSLFDLSERAISFPFSRYGVNELECILAGVGKNWSFDIFFVYESTGHSISMVSKYLLQKWNFFDSYLYVSKKDSEKAKILEELATKYFSELESAYFQNFYHNACHASDVLHSMLYFVLNTDIIKNLGSLDLLAVVIAALGHDVGHPALTNRFLVNNRDTLAIQYNDNSVLENMHCSLTFSIMNKPGCNFLEDLSSSEWFTLRKLIIEMIMETDMSKHFEILAKFRTRSIVLSDFNISIIEDKCAILAMGLKCADIAHSAKDNDLHIKWSKLVTEEFFAQGDMEKQRKQTVSMYCDREITDVPKSQMGFLKNICLPLYEVWCKYLNTEVINNTTLKCLKNNLAYWESMIKKRKGTVLIPVYPTASEMNLKRHQSEF</sequence>
<dbReference type="EC" id="3.1.4.-" evidence="6"/>
<gene>
    <name evidence="9" type="ORF">SteCoe_3084</name>
</gene>
<feature type="transmembrane region" description="Helical" evidence="7">
    <location>
        <begin position="174"/>
        <end position="192"/>
    </location>
</feature>
<feature type="binding site" evidence="5">
    <location>
        <position position="621"/>
    </location>
    <ligand>
        <name>Zn(2+)</name>
        <dbReference type="ChEBI" id="CHEBI:29105"/>
        <label>1</label>
    </ligand>
</feature>
<dbReference type="Pfam" id="PF00233">
    <property type="entry name" value="PDEase_I"/>
    <property type="match status" value="1"/>
</dbReference>
<dbReference type="Proteomes" id="UP000187209">
    <property type="component" value="Unassembled WGS sequence"/>
</dbReference>
<evidence type="ECO:0000259" key="8">
    <source>
        <dbReference type="PROSITE" id="PS51845"/>
    </source>
</evidence>
<feature type="active site" description="Proton donor" evidence="3">
    <location>
        <position position="468"/>
    </location>
</feature>
<evidence type="ECO:0000256" key="5">
    <source>
        <dbReference type="PIRSR" id="PIRSR623088-3"/>
    </source>
</evidence>
<keyword evidence="10" id="KW-1185">Reference proteome</keyword>
<feature type="binding site" evidence="4">
    <location>
        <begin position="468"/>
        <end position="472"/>
    </location>
    <ligand>
        <name>AMP</name>
        <dbReference type="ChEBI" id="CHEBI:456215"/>
    </ligand>
</feature>
<evidence type="ECO:0000313" key="10">
    <source>
        <dbReference type="Proteomes" id="UP000187209"/>
    </source>
</evidence>
<dbReference type="InterPro" id="IPR003607">
    <property type="entry name" value="HD/PDEase_dom"/>
</dbReference>
<dbReference type="EMBL" id="MPUH01000035">
    <property type="protein sequence ID" value="OMJ93889.1"/>
    <property type="molecule type" value="Genomic_DNA"/>
</dbReference>
<evidence type="ECO:0000256" key="6">
    <source>
        <dbReference type="RuleBase" id="RU363067"/>
    </source>
</evidence>
<dbReference type="GO" id="GO:0004114">
    <property type="term" value="F:3',5'-cyclic-nucleotide phosphodiesterase activity"/>
    <property type="evidence" value="ECO:0007669"/>
    <property type="project" value="InterPro"/>
</dbReference>
<feature type="binding site" evidence="4">
    <location>
        <position position="672"/>
    </location>
    <ligand>
        <name>AMP</name>
        <dbReference type="ChEBI" id="CHEBI:456215"/>
    </ligand>
</feature>
<feature type="binding site" evidence="4">
    <location>
        <position position="509"/>
    </location>
    <ligand>
        <name>AMP</name>
        <dbReference type="ChEBI" id="CHEBI:456215"/>
    </ligand>
</feature>
<dbReference type="InterPro" id="IPR023088">
    <property type="entry name" value="PDEase"/>
</dbReference>
<dbReference type="PANTHER" id="PTHR11347">
    <property type="entry name" value="CYCLIC NUCLEOTIDE PHOSPHODIESTERASE"/>
    <property type="match status" value="1"/>
</dbReference>